<dbReference type="NCBIfam" id="NF002133">
    <property type="entry name" value="PRK00971.1-2"/>
    <property type="match status" value="1"/>
</dbReference>
<proteinExistence type="inferred from homology"/>
<dbReference type="SUPFAM" id="SSF56601">
    <property type="entry name" value="beta-lactamase/transpeptidase-like"/>
    <property type="match status" value="1"/>
</dbReference>
<evidence type="ECO:0000256" key="3">
    <source>
        <dbReference type="ARBA" id="ARBA00012918"/>
    </source>
</evidence>
<keyword evidence="6" id="KW-0007">Acetylation</keyword>
<dbReference type="EC" id="3.5.1.2" evidence="3 6"/>
<dbReference type="RefSeq" id="WP_386093765.1">
    <property type="nucleotide sequence ID" value="NZ_JBHRXN010000036.1"/>
</dbReference>
<organism evidence="7 8">
    <name type="scientific">Vogesella facilis</name>
    <dbReference type="NCBI Taxonomy" id="1655232"/>
    <lineage>
        <taxon>Bacteria</taxon>
        <taxon>Pseudomonadati</taxon>
        <taxon>Pseudomonadota</taxon>
        <taxon>Betaproteobacteria</taxon>
        <taxon>Neisseriales</taxon>
        <taxon>Chromobacteriaceae</taxon>
        <taxon>Vogesella</taxon>
    </lineage>
</organism>
<evidence type="ECO:0000313" key="7">
    <source>
        <dbReference type="EMBL" id="MFC3533716.1"/>
    </source>
</evidence>
<protein>
    <recommendedName>
        <fullName evidence="3 6">Glutaminase</fullName>
        <ecNumber evidence="3 6">3.5.1.2</ecNumber>
    </recommendedName>
</protein>
<dbReference type="Gene3D" id="3.40.710.10">
    <property type="entry name" value="DD-peptidase/beta-lactamase superfamily"/>
    <property type="match status" value="1"/>
</dbReference>
<comment type="similarity">
    <text evidence="1 6">Belongs to the glutaminase family.</text>
</comment>
<comment type="subunit">
    <text evidence="2 6">Homotetramer.</text>
</comment>
<evidence type="ECO:0000256" key="6">
    <source>
        <dbReference type="HAMAP-Rule" id="MF_00313"/>
    </source>
</evidence>
<feature type="binding site" evidence="6">
    <location>
        <position position="188"/>
    </location>
    <ligand>
        <name>substrate</name>
    </ligand>
</feature>
<accession>A0ABV7RMK6</accession>
<keyword evidence="8" id="KW-1185">Reference proteome</keyword>
<sequence>MDIQTLIDSIAHDVDPFLAQGRPADYIPALAMESPQQFAMAVATLDGGLYATGLADKRFSIQSISKAFMLAHTLQSHGEALWQRVGKEPSGNPFNSLVQLEYENGIPRNPFINAGALVVTDIALGEFGDSSSALRAFLREETGEAAIDFDYVIAASEAEHGHRNAALGHFMKSCGNIHGGVEPLLAHYFRACSIRMNVRELARAGLFLANHGASPVSGRQRLSRSQAKQINAIMLTCGTYDAAGEFAYRVGLPCKSGVGGGILAILPGKMSIAVWSPGLDARGNSLAGLEALDRFTTRSGESVF</sequence>
<comment type="caution">
    <text evidence="7">The sequence shown here is derived from an EMBL/GenBank/DDBJ whole genome shotgun (WGS) entry which is preliminary data.</text>
</comment>
<feature type="binding site" evidence="6">
    <location>
        <position position="63"/>
    </location>
    <ligand>
        <name>substrate</name>
    </ligand>
</feature>
<gene>
    <name evidence="6" type="primary">glsA</name>
    <name evidence="7" type="ORF">ACFOLG_16220</name>
</gene>
<name>A0ABV7RMK6_9NEIS</name>
<feature type="binding site" evidence="6">
    <location>
        <position position="240"/>
    </location>
    <ligand>
        <name>substrate</name>
    </ligand>
</feature>
<keyword evidence="4 6" id="KW-0378">Hydrolase</keyword>
<evidence type="ECO:0000313" key="8">
    <source>
        <dbReference type="Proteomes" id="UP001595741"/>
    </source>
</evidence>
<dbReference type="Proteomes" id="UP001595741">
    <property type="component" value="Unassembled WGS sequence"/>
</dbReference>
<dbReference type="Pfam" id="PF04960">
    <property type="entry name" value="Glutaminase"/>
    <property type="match status" value="1"/>
</dbReference>
<feature type="binding site" evidence="6">
    <location>
        <position position="258"/>
    </location>
    <ligand>
        <name>substrate</name>
    </ligand>
</feature>
<feature type="binding site" evidence="6">
    <location>
        <position position="113"/>
    </location>
    <ligand>
        <name>substrate</name>
    </ligand>
</feature>
<feature type="binding site" evidence="6">
    <location>
        <position position="164"/>
    </location>
    <ligand>
        <name>substrate</name>
    </ligand>
</feature>
<evidence type="ECO:0000256" key="2">
    <source>
        <dbReference type="ARBA" id="ARBA00011881"/>
    </source>
</evidence>
<dbReference type="NCBIfam" id="NF002132">
    <property type="entry name" value="PRK00971.1-1"/>
    <property type="match status" value="1"/>
</dbReference>
<dbReference type="GO" id="GO:0004359">
    <property type="term" value="F:glutaminase activity"/>
    <property type="evidence" value="ECO:0007669"/>
    <property type="project" value="UniProtKB-EC"/>
</dbReference>
<dbReference type="InterPro" id="IPR012338">
    <property type="entry name" value="Beta-lactam/transpept-like"/>
</dbReference>
<dbReference type="PANTHER" id="PTHR12544:SF29">
    <property type="entry name" value="GLUTAMINASE"/>
    <property type="match status" value="1"/>
</dbReference>
<dbReference type="InterPro" id="IPR015868">
    <property type="entry name" value="Glutaminase"/>
</dbReference>
<evidence type="ECO:0000256" key="5">
    <source>
        <dbReference type="ARBA" id="ARBA00049534"/>
    </source>
</evidence>
<dbReference type="NCBIfam" id="TIGR03814">
    <property type="entry name" value="Gln_ase"/>
    <property type="match status" value="1"/>
</dbReference>
<comment type="catalytic activity">
    <reaction evidence="5 6">
        <text>L-glutamine + H2O = L-glutamate + NH4(+)</text>
        <dbReference type="Rhea" id="RHEA:15889"/>
        <dbReference type="ChEBI" id="CHEBI:15377"/>
        <dbReference type="ChEBI" id="CHEBI:28938"/>
        <dbReference type="ChEBI" id="CHEBI:29985"/>
        <dbReference type="ChEBI" id="CHEBI:58359"/>
        <dbReference type="EC" id="3.5.1.2"/>
    </reaction>
</comment>
<evidence type="ECO:0000256" key="1">
    <source>
        <dbReference type="ARBA" id="ARBA00011076"/>
    </source>
</evidence>
<reference evidence="8" key="1">
    <citation type="journal article" date="2019" name="Int. J. Syst. Evol. Microbiol.">
        <title>The Global Catalogue of Microorganisms (GCM) 10K type strain sequencing project: providing services to taxonomists for standard genome sequencing and annotation.</title>
        <authorList>
            <consortium name="The Broad Institute Genomics Platform"/>
            <consortium name="The Broad Institute Genome Sequencing Center for Infectious Disease"/>
            <person name="Wu L."/>
            <person name="Ma J."/>
        </authorList>
    </citation>
    <scope>NUCLEOTIDE SEQUENCE [LARGE SCALE GENOMIC DNA]</scope>
    <source>
        <strain evidence="8">KCTC 42742</strain>
    </source>
</reference>
<dbReference type="HAMAP" id="MF_00313">
    <property type="entry name" value="Glutaminase"/>
    <property type="match status" value="1"/>
</dbReference>
<dbReference type="PANTHER" id="PTHR12544">
    <property type="entry name" value="GLUTAMINASE"/>
    <property type="match status" value="1"/>
</dbReference>
<feature type="binding site" evidence="6">
    <location>
        <position position="157"/>
    </location>
    <ligand>
        <name>substrate</name>
    </ligand>
</feature>
<dbReference type="EMBL" id="JBHRXN010000036">
    <property type="protein sequence ID" value="MFC3533716.1"/>
    <property type="molecule type" value="Genomic_DNA"/>
</dbReference>
<evidence type="ECO:0000256" key="4">
    <source>
        <dbReference type="ARBA" id="ARBA00022801"/>
    </source>
</evidence>